<name>A0A316UDK4_9BASI</name>
<gene>
    <name evidence="2" type="ORF">BCV69DRAFT_282643</name>
</gene>
<evidence type="ECO:0000256" key="1">
    <source>
        <dbReference type="SAM" id="MobiDB-lite"/>
    </source>
</evidence>
<evidence type="ECO:0000313" key="3">
    <source>
        <dbReference type="Proteomes" id="UP000245942"/>
    </source>
</evidence>
<dbReference type="Proteomes" id="UP000245942">
    <property type="component" value="Unassembled WGS sequence"/>
</dbReference>
<dbReference type="RefSeq" id="XP_025348305.1">
    <property type="nucleotide sequence ID" value="XM_025492425.1"/>
</dbReference>
<sequence length="152" mass="16928">MSLEAGIAPGSKLCPSERVFSYMAAPTTQAPRSPQQYLLIASRRHKRVEPMQEGQQSTRRSRDSPAHPSMKSPQASFWHSWDPQANVLATTAITEMIEPIQEGILTKMAYADELGFLVHSMTEGFLLERSLYPEDSQTGCLHGLDHLGDSDR</sequence>
<dbReference type="AlphaFoldDB" id="A0A316UDK4"/>
<evidence type="ECO:0000313" key="2">
    <source>
        <dbReference type="EMBL" id="PWN21145.1"/>
    </source>
</evidence>
<organism evidence="2 3">
    <name type="scientific">Pseudomicrostroma glucosiphilum</name>
    <dbReference type="NCBI Taxonomy" id="1684307"/>
    <lineage>
        <taxon>Eukaryota</taxon>
        <taxon>Fungi</taxon>
        <taxon>Dikarya</taxon>
        <taxon>Basidiomycota</taxon>
        <taxon>Ustilaginomycotina</taxon>
        <taxon>Exobasidiomycetes</taxon>
        <taxon>Microstromatales</taxon>
        <taxon>Microstromatales incertae sedis</taxon>
        <taxon>Pseudomicrostroma</taxon>
    </lineage>
</organism>
<dbReference type="EMBL" id="KZ819326">
    <property type="protein sequence ID" value="PWN21145.1"/>
    <property type="molecule type" value="Genomic_DNA"/>
</dbReference>
<dbReference type="GeneID" id="37014159"/>
<proteinExistence type="predicted"/>
<reference evidence="2 3" key="1">
    <citation type="journal article" date="2018" name="Mol. Biol. Evol.">
        <title>Broad Genomic Sampling Reveals a Smut Pathogenic Ancestry of the Fungal Clade Ustilaginomycotina.</title>
        <authorList>
            <person name="Kijpornyongpan T."/>
            <person name="Mondo S.J."/>
            <person name="Barry K."/>
            <person name="Sandor L."/>
            <person name="Lee J."/>
            <person name="Lipzen A."/>
            <person name="Pangilinan J."/>
            <person name="LaButti K."/>
            <person name="Hainaut M."/>
            <person name="Henrissat B."/>
            <person name="Grigoriev I.V."/>
            <person name="Spatafora J.W."/>
            <person name="Aime M.C."/>
        </authorList>
    </citation>
    <scope>NUCLEOTIDE SEQUENCE [LARGE SCALE GENOMIC DNA]</scope>
    <source>
        <strain evidence="2 3">MCA 4718</strain>
    </source>
</reference>
<keyword evidence="3" id="KW-1185">Reference proteome</keyword>
<feature type="region of interest" description="Disordered" evidence="1">
    <location>
        <begin position="42"/>
        <end position="77"/>
    </location>
</feature>
<accession>A0A316UDK4</accession>
<protein>
    <submittedName>
        <fullName evidence="2">Uncharacterized protein</fullName>
    </submittedName>
</protein>